<keyword evidence="2" id="KW-1185">Reference proteome</keyword>
<accession>A0A4W2D7B2</accession>
<organism evidence="1 2">
    <name type="scientific">Bos indicus x Bos taurus</name>
    <name type="common">Hybrid cattle</name>
    <dbReference type="NCBI Taxonomy" id="30522"/>
    <lineage>
        <taxon>Eukaryota</taxon>
        <taxon>Metazoa</taxon>
        <taxon>Chordata</taxon>
        <taxon>Craniata</taxon>
        <taxon>Vertebrata</taxon>
        <taxon>Euteleostomi</taxon>
        <taxon>Mammalia</taxon>
        <taxon>Eutheria</taxon>
        <taxon>Laurasiatheria</taxon>
        <taxon>Artiodactyla</taxon>
        <taxon>Ruminantia</taxon>
        <taxon>Pecora</taxon>
        <taxon>Bovidae</taxon>
        <taxon>Bovinae</taxon>
        <taxon>Bos</taxon>
    </lineage>
</organism>
<dbReference type="STRING" id="30522.A0A4W2D7B2"/>
<dbReference type="Gene3D" id="3.10.20.90">
    <property type="entry name" value="Phosphatidylinositol 3-kinase Catalytic Subunit, Chain A, domain 1"/>
    <property type="match status" value="1"/>
</dbReference>
<proteinExistence type="predicted"/>
<name>A0A4W2D7B2_BOBOX</name>
<evidence type="ECO:0008006" key="3">
    <source>
        <dbReference type="Google" id="ProtNLM"/>
    </source>
</evidence>
<dbReference type="Proteomes" id="UP000314981">
    <property type="component" value="Chromosome 10"/>
</dbReference>
<reference evidence="1" key="2">
    <citation type="submission" date="2025-08" db="UniProtKB">
        <authorList>
            <consortium name="Ensembl"/>
        </authorList>
    </citation>
    <scope>IDENTIFICATION</scope>
</reference>
<reference evidence="1 2" key="1">
    <citation type="submission" date="2018-11" db="EMBL/GenBank/DDBJ databases">
        <title>Haplotype-resolved cattle genomes.</title>
        <authorList>
            <person name="Low W.Y."/>
            <person name="Tearle R."/>
            <person name="Bickhart D.M."/>
            <person name="Rosen B.D."/>
            <person name="Koren S."/>
            <person name="Rhie A."/>
            <person name="Hiendleder S."/>
            <person name="Phillippy A.M."/>
            <person name="Smith T.P.L."/>
            <person name="Williams J.L."/>
        </authorList>
    </citation>
    <scope>NUCLEOTIDE SEQUENCE [LARGE SCALE GENOMIC DNA]</scope>
</reference>
<reference evidence="1" key="3">
    <citation type="submission" date="2025-09" db="UniProtKB">
        <authorList>
            <consortium name="Ensembl"/>
        </authorList>
    </citation>
    <scope>IDENTIFICATION</scope>
</reference>
<evidence type="ECO:0000313" key="1">
    <source>
        <dbReference type="Ensembl" id="ENSBIXP00000020161.1"/>
    </source>
</evidence>
<sequence length="83" mass="9526">MSDQKAKSSIEDLGDKKRGEHIKLKVTGQDSSEIHFKVKNDDISQETQRSNCQRQGIHIIQPVYQEQTGGHSMVSIFFLFFFP</sequence>
<dbReference type="Ensembl" id="ENSBIXT00000034109.1">
    <property type="protein sequence ID" value="ENSBIXP00000020161.1"/>
    <property type="gene ID" value="ENSBIXG00000023520.1"/>
</dbReference>
<evidence type="ECO:0000313" key="2">
    <source>
        <dbReference type="Proteomes" id="UP000314981"/>
    </source>
</evidence>
<protein>
    <recommendedName>
        <fullName evidence="3">Rad60/SUMO-like domain-containing protein</fullName>
    </recommendedName>
</protein>
<dbReference type="AlphaFoldDB" id="A0A4W2D7B2"/>
<dbReference type="SMR" id="A0A4W2D7B2"/>